<gene>
    <name evidence="1" type="ORF">IF1G_02278</name>
</gene>
<organism evidence="1 2">
    <name type="scientific">Cordyceps javanica</name>
    <dbReference type="NCBI Taxonomy" id="43265"/>
    <lineage>
        <taxon>Eukaryota</taxon>
        <taxon>Fungi</taxon>
        <taxon>Dikarya</taxon>
        <taxon>Ascomycota</taxon>
        <taxon>Pezizomycotina</taxon>
        <taxon>Sordariomycetes</taxon>
        <taxon>Hypocreomycetidae</taxon>
        <taxon>Hypocreales</taxon>
        <taxon>Cordycipitaceae</taxon>
        <taxon>Cordyceps</taxon>
    </lineage>
</organism>
<evidence type="ECO:0000313" key="1">
    <source>
        <dbReference type="EMBL" id="TQW00064.1"/>
    </source>
</evidence>
<accession>A0A545VEA7</accession>
<reference evidence="1 2" key="1">
    <citation type="journal article" date="2019" name="Appl. Microbiol. Biotechnol.">
        <title>Genome sequence of Isaria javanica and comparative genome analysis insights into family S53 peptidase evolution in fungal entomopathogens.</title>
        <authorList>
            <person name="Lin R."/>
            <person name="Zhang X."/>
            <person name="Xin B."/>
            <person name="Zou M."/>
            <person name="Gao Y."/>
            <person name="Qin F."/>
            <person name="Hu Q."/>
            <person name="Xie B."/>
            <person name="Cheng X."/>
        </authorList>
    </citation>
    <scope>NUCLEOTIDE SEQUENCE [LARGE SCALE GENOMIC DNA]</scope>
    <source>
        <strain evidence="1 2">IJ1G</strain>
    </source>
</reference>
<sequence length="67" mass="7337">MASARPTATLAALCVGERSASSLCTLVLIDARTLPGQEATKQKPKSNSEKILMLQEISTMWLLYRQN</sequence>
<evidence type="ECO:0000313" key="2">
    <source>
        <dbReference type="Proteomes" id="UP000315783"/>
    </source>
</evidence>
<comment type="caution">
    <text evidence="1">The sequence shown here is derived from an EMBL/GenBank/DDBJ whole genome shotgun (WGS) entry which is preliminary data.</text>
</comment>
<keyword evidence="2" id="KW-1185">Reference proteome</keyword>
<proteinExistence type="predicted"/>
<dbReference type="Proteomes" id="UP000315783">
    <property type="component" value="Unassembled WGS sequence"/>
</dbReference>
<dbReference type="EMBL" id="SPUK01000002">
    <property type="protein sequence ID" value="TQW00064.1"/>
    <property type="molecule type" value="Genomic_DNA"/>
</dbReference>
<name>A0A545VEA7_9HYPO</name>
<protein>
    <submittedName>
        <fullName evidence="1">Uncharacterized protein</fullName>
    </submittedName>
</protein>
<dbReference type="AlphaFoldDB" id="A0A545VEA7"/>